<feature type="region of interest" description="Disordered" evidence="1">
    <location>
        <begin position="623"/>
        <end position="675"/>
    </location>
</feature>
<comment type="caution">
    <text evidence="3">The sequence shown here is derived from an EMBL/GenBank/DDBJ whole genome shotgun (WGS) entry which is preliminary data.</text>
</comment>
<sequence>MSRSTGGVSPSVRPQSDRAADDLDGSDRPGTEPDATAAGSRADQASAAPEGRPDPARSRPYPDGAVAGLDAWNPALEHRNRRVALAPEPSGNAIPAQPRGSFASGPHPRPAGGYGAPGSGGASAALPHGPVPGSGAPDDRGRPAPARSEAGGTPSDRPAPGSSSGSARPVTGASGPERSGSGRAGGGSVPGTGPRPTPRPEPTAGPGPAAAVARTGGAAPAAPAPAVDPTSGDRTVGDRDATAATGGRAARRARRAVEEPADDSGAGWLQAEIARRVADRAGGTGRHARVDPAGTRPRDSGQPDHHDAPAPDHGDPPRGAAARGVANPAATAGAAAPSPAALAPADPRPQDDTRHDGAPRDGVRTPGVRTPGVRDPDARDSDAPDDPDACESDVRPLQPTRSRPARTRANLVPDPYAPEGVRPGDGWPSAPGVTPAPGVADSGKQWPPSSGGSGLPQRVPGATSWSNTWSPDRSALLAGTTDTTGAPGTAGATGTAGVTDSATGTDTTRGTDTADTHGTADAGIPARTGNGDTTVVAPADRPRPEESPETRPVPTRWSAAGRRGPVAPVPYRLADSADRADDELDDDLPDEDELDEELDELRGGPLERTEVIWRAPEVDVVAPAPEPSVEPGPEPFAPAAAAPYTGARPRPFSAEPTDPPAAVEELDDADGAGPGAGRVRVVLSERRSTAQSSRGLSDVQDPGAVGTLLRNSLVRTQLLLALRVSVVALIGLGVLPALFIAVPVIGQVEVLGIRLPWLLLGVLVYPFLLGLGWWYVSSAEAAEQDFADDVADR</sequence>
<feature type="compositionally biased region" description="Basic and acidic residues" evidence="1">
    <location>
        <begin position="600"/>
        <end position="609"/>
    </location>
</feature>
<keyword evidence="4" id="KW-1185">Reference proteome</keyword>
<feature type="compositionally biased region" description="Low complexity" evidence="1">
    <location>
        <begin position="637"/>
        <end position="651"/>
    </location>
</feature>
<reference evidence="3 4" key="1">
    <citation type="submission" date="2020-07" db="EMBL/GenBank/DDBJ databases">
        <title>Sequencing the genomes of 1000 actinobacteria strains.</title>
        <authorList>
            <person name="Klenk H.-P."/>
        </authorList>
    </citation>
    <scope>NUCLEOTIDE SEQUENCE [LARGE SCALE GENOMIC DNA]</scope>
    <source>
        <strain evidence="3 4">DSM 44749</strain>
    </source>
</reference>
<keyword evidence="2" id="KW-0812">Transmembrane</keyword>
<dbReference type="AlphaFoldDB" id="A0A852W8W0"/>
<evidence type="ECO:0000313" key="3">
    <source>
        <dbReference type="EMBL" id="NYG02735.1"/>
    </source>
</evidence>
<dbReference type="Proteomes" id="UP000549695">
    <property type="component" value="Unassembled WGS sequence"/>
</dbReference>
<feature type="compositionally biased region" description="Pro residues" evidence="1">
    <location>
        <begin position="193"/>
        <end position="205"/>
    </location>
</feature>
<feature type="compositionally biased region" description="Basic and acidic residues" evidence="1">
    <location>
        <begin position="372"/>
        <end position="382"/>
    </location>
</feature>
<keyword evidence="2" id="KW-1133">Transmembrane helix</keyword>
<feature type="compositionally biased region" description="Low complexity" evidence="1">
    <location>
        <begin position="206"/>
        <end position="234"/>
    </location>
</feature>
<name>A0A852W8W0_PSEA5</name>
<feature type="transmembrane region" description="Helical" evidence="2">
    <location>
        <begin position="757"/>
        <end position="776"/>
    </location>
</feature>
<feature type="compositionally biased region" description="Basic and acidic residues" evidence="1">
    <location>
        <begin position="540"/>
        <end position="549"/>
    </location>
</feature>
<feature type="region of interest" description="Disordered" evidence="1">
    <location>
        <begin position="1"/>
        <end position="609"/>
    </location>
</feature>
<feature type="compositionally biased region" description="Acidic residues" evidence="1">
    <location>
        <begin position="580"/>
        <end position="599"/>
    </location>
</feature>
<organism evidence="3 4">
    <name type="scientific">Pseudonocardia alni</name>
    <name type="common">Amycolata alni</name>
    <dbReference type="NCBI Taxonomy" id="33907"/>
    <lineage>
        <taxon>Bacteria</taxon>
        <taxon>Bacillati</taxon>
        <taxon>Actinomycetota</taxon>
        <taxon>Actinomycetes</taxon>
        <taxon>Pseudonocardiales</taxon>
        <taxon>Pseudonocardiaceae</taxon>
        <taxon>Pseudonocardia</taxon>
    </lineage>
</organism>
<feature type="compositionally biased region" description="Low complexity" evidence="1">
    <location>
        <begin position="154"/>
        <end position="181"/>
    </location>
</feature>
<feature type="compositionally biased region" description="Gly residues" evidence="1">
    <location>
        <begin position="112"/>
        <end position="121"/>
    </location>
</feature>
<protein>
    <submittedName>
        <fullName evidence="3">Uncharacterized protein</fullName>
    </submittedName>
</protein>
<dbReference type="GeneID" id="98055416"/>
<evidence type="ECO:0000256" key="2">
    <source>
        <dbReference type="SAM" id="Phobius"/>
    </source>
</evidence>
<dbReference type="RefSeq" id="WP_218899305.1">
    <property type="nucleotide sequence ID" value="NZ_BAAAJZ010000003.1"/>
</dbReference>
<feature type="compositionally biased region" description="Basic and acidic residues" evidence="1">
    <location>
        <begin position="296"/>
        <end position="316"/>
    </location>
</feature>
<feature type="compositionally biased region" description="Pro residues" evidence="1">
    <location>
        <begin position="624"/>
        <end position="636"/>
    </location>
</feature>
<proteinExistence type="predicted"/>
<keyword evidence="2" id="KW-0472">Membrane</keyword>
<dbReference type="EMBL" id="JACCCZ010000001">
    <property type="protein sequence ID" value="NYG02735.1"/>
    <property type="molecule type" value="Genomic_DNA"/>
</dbReference>
<gene>
    <name evidence="3" type="ORF">HDA37_003020</name>
</gene>
<feature type="compositionally biased region" description="Basic and acidic residues" evidence="1">
    <location>
        <begin position="15"/>
        <end position="31"/>
    </location>
</feature>
<feature type="compositionally biased region" description="Basic and acidic residues" evidence="1">
    <location>
        <begin position="348"/>
        <end position="363"/>
    </location>
</feature>
<feature type="compositionally biased region" description="Low complexity" evidence="1">
    <location>
        <begin position="34"/>
        <end position="48"/>
    </location>
</feature>
<feature type="compositionally biased region" description="Low complexity" evidence="1">
    <location>
        <begin position="478"/>
        <end position="523"/>
    </location>
</feature>
<feature type="transmembrane region" description="Helical" evidence="2">
    <location>
        <begin position="720"/>
        <end position="745"/>
    </location>
</feature>
<feature type="compositionally biased region" description="Low complexity" evidence="1">
    <location>
        <begin position="317"/>
        <end position="345"/>
    </location>
</feature>
<evidence type="ECO:0000313" key="4">
    <source>
        <dbReference type="Proteomes" id="UP000549695"/>
    </source>
</evidence>
<feature type="compositionally biased region" description="Polar residues" evidence="1">
    <location>
        <begin position="1"/>
        <end position="14"/>
    </location>
</feature>
<evidence type="ECO:0000256" key="1">
    <source>
        <dbReference type="SAM" id="MobiDB-lite"/>
    </source>
</evidence>
<accession>A0A852W8W0</accession>